<reference evidence="6" key="2">
    <citation type="submission" date="2025-09" db="UniProtKB">
        <authorList>
            <consortium name="Ensembl"/>
        </authorList>
    </citation>
    <scope>IDENTIFICATION</scope>
</reference>
<dbReference type="STRING" id="1676925.ENSPKIP00000020688"/>
<dbReference type="Proteomes" id="UP000261540">
    <property type="component" value="Unplaced"/>
</dbReference>
<dbReference type="Ensembl" id="ENSPKIT00000001309.1">
    <property type="protein sequence ID" value="ENSPKIP00000020688.1"/>
    <property type="gene ID" value="ENSPKIG00000005379.1"/>
</dbReference>
<dbReference type="InterPro" id="IPR050199">
    <property type="entry name" value="IgHV"/>
</dbReference>
<dbReference type="InterPro" id="IPR036179">
    <property type="entry name" value="Ig-like_dom_sf"/>
</dbReference>
<dbReference type="InterPro" id="IPR007110">
    <property type="entry name" value="Ig-like_dom"/>
</dbReference>
<dbReference type="GO" id="GO:0002250">
    <property type="term" value="P:adaptive immune response"/>
    <property type="evidence" value="ECO:0007669"/>
    <property type="project" value="UniProtKB-KW"/>
</dbReference>
<dbReference type="PROSITE" id="PS50835">
    <property type="entry name" value="IG_LIKE"/>
    <property type="match status" value="1"/>
</dbReference>
<accession>A0A3B3RQY0</accession>
<evidence type="ECO:0000313" key="7">
    <source>
        <dbReference type="Proteomes" id="UP000261540"/>
    </source>
</evidence>
<evidence type="ECO:0000256" key="1">
    <source>
        <dbReference type="ARBA" id="ARBA00022859"/>
    </source>
</evidence>
<dbReference type="Gene3D" id="2.60.40.10">
    <property type="entry name" value="Immunoglobulins"/>
    <property type="match status" value="1"/>
</dbReference>
<feature type="chain" id="PRO_5017446494" evidence="4">
    <location>
        <begin position="20"/>
        <end position="120"/>
    </location>
</feature>
<evidence type="ECO:0000256" key="4">
    <source>
        <dbReference type="SAM" id="SignalP"/>
    </source>
</evidence>
<sequence>MADRLLLLLLLSGLPSVICESLESIPSSPVVQEAGTTLDLSCKGSGYNFGSYYTHWIRQPAGKPLEWIGYSEDSAESVKGRIEITDDDPNSVVYLKLSALKAEDTAVYYCARDTASHMCG</sequence>
<feature type="signal peptide" evidence="4">
    <location>
        <begin position="1"/>
        <end position="19"/>
    </location>
</feature>
<keyword evidence="7" id="KW-1185">Reference proteome</keyword>
<dbReference type="InterPro" id="IPR013783">
    <property type="entry name" value="Ig-like_fold"/>
</dbReference>
<dbReference type="InterPro" id="IPR013106">
    <property type="entry name" value="Ig_V-set"/>
</dbReference>
<evidence type="ECO:0000259" key="5">
    <source>
        <dbReference type="PROSITE" id="PS50835"/>
    </source>
</evidence>
<dbReference type="AlphaFoldDB" id="A0A3B3RQY0"/>
<evidence type="ECO:0000313" key="6">
    <source>
        <dbReference type="Ensembl" id="ENSPKIP00000020688.1"/>
    </source>
</evidence>
<keyword evidence="4" id="KW-0732">Signal</keyword>
<evidence type="ECO:0000256" key="2">
    <source>
        <dbReference type="ARBA" id="ARBA00023130"/>
    </source>
</evidence>
<keyword evidence="2" id="KW-1064">Adaptive immunity</keyword>
<dbReference type="SUPFAM" id="SSF48726">
    <property type="entry name" value="Immunoglobulin"/>
    <property type="match status" value="1"/>
</dbReference>
<evidence type="ECO:0000256" key="3">
    <source>
        <dbReference type="ARBA" id="ARBA00043265"/>
    </source>
</evidence>
<dbReference type="GeneTree" id="ENSGT01020000230358"/>
<keyword evidence="3" id="KW-1280">Immunoglobulin</keyword>
<reference evidence="6" key="1">
    <citation type="submission" date="2025-08" db="UniProtKB">
        <authorList>
            <consortium name="Ensembl"/>
        </authorList>
    </citation>
    <scope>IDENTIFICATION</scope>
</reference>
<protein>
    <submittedName>
        <fullName evidence="6">Immunoglobulin heavy variable 4-5</fullName>
    </submittedName>
</protein>
<proteinExistence type="predicted"/>
<dbReference type="GO" id="GO:0019814">
    <property type="term" value="C:immunoglobulin complex"/>
    <property type="evidence" value="ECO:0007669"/>
    <property type="project" value="UniProtKB-KW"/>
</dbReference>
<dbReference type="PANTHER" id="PTHR23266">
    <property type="entry name" value="IMMUNOGLOBULIN HEAVY CHAIN"/>
    <property type="match status" value="1"/>
</dbReference>
<feature type="domain" description="Ig-like" evidence="5">
    <location>
        <begin position="15"/>
        <end position="120"/>
    </location>
</feature>
<keyword evidence="1" id="KW-0391">Immunity</keyword>
<dbReference type="GO" id="GO:0005576">
    <property type="term" value="C:extracellular region"/>
    <property type="evidence" value="ECO:0007669"/>
    <property type="project" value="UniProtKB-ARBA"/>
</dbReference>
<organism evidence="6 7">
    <name type="scientific">Paramormyrops kingsleyae</name>
    <dbReference type="NCBI Taxonomy" id="1676925"/>
    <lineage>
        <taxon>Eukaryota</taxon>
        <taxon>Metazoa</taxon>
        <taxon>Chordata</taxon>
        <taxon>Craniata</taxon>
        <taxon>Vertebrata</taxon>
        <taxon>Euteleostomi</taxon>
        <taxon>Actinopterygii</taxon>
        <taxon>Neopterygii</taxon>
        <taxon>Teleostei</taxon>
        <taxon>Osteoglossocephala</taxon>
        <taxon>Osteoglossomorpha</taxon>
        <taxon>Osteoglossiformes</taxon>
        <taxon>Mormyridae</taxon>
        <taxon>Paramormyrops</taxon>
    </lineage>
</organism>
<dbReference type="SMART" id="SM00406">
    <property type="entry name" value="IGv"/>
    <property type="match status" value="1"/>
</dbReference>
<dbReference type="Pfam" id="PF07686">
    <property type="entry name" value="V-set"/>
    <property type="match status" value="1"/>
</dbReference>
<name>A0A3B3RQY0_9TELE</name>